<dbReference type="AntiFam" id="ANF00010">
    <property type="entry name" value="tRNA translation"/>
</dbReference>
<evidence type="ECO:0000313" key="4">
    <source>
        <dbReference type="Proteomes" id="UP000001423"/>
    </source>
</evidence>
<reference evidence="2 4" key="1">
    <citation type="journal article" date="2003" name="Nature">
        <title>Genome divergence in two Prochlorococcus ecotypes reflects oceanic niche differentiation.</title>
        <authorList>
            <person name="Rocap G."/>
            <person name="Larimer F.W."/>
            <person name="Lamerdin J.E."/>
            <person name="Malfatti S."/>
            <person name="Chain P."/>
            <person name="Ahlgren N.A."/>
            <person name="Arellano A."/>
            <person name="Coleman M."/>
            <person name="Hauser L."/>
            <person name="Hess W.R."/>
            <person name="Johnson Z.I."/>
            <person name="Land M.L."/>
            <person name="Lindell D."/>
            <person name="Post A.F."/>
            <person name="Regala W."/>
            <person name="Shah M."/>
            <person name="Shaw S.L."/>
            <person name="Steglich C."/>
            <person name="Sullivan M.B."/>
            <person name="Ting C.S."/>
            <person name="Tolonen A."/>
            <person name="Webb E.A."/>
            <person name="Zinser E.R."/>
            <person name="Chisholm S.W."/>
        </authorList>
    </citation>
    <scope>NUCLEOTIDE SEQUENCE [LARGE SCALE GENOMIC DNA]</scope>
    <source>
        <strain evidence="4">MIT 9313</strain>
        <strain evidence="2">MIT9313</strain>
    </source>
</reference>
<dbReference type="HOGENOM" id="CLU_3065031_0_0_3"/>
<dbReference type="KEGG" id="pmt:PMT_2296"/>
<dbReference type="AlphaFoldDB" id="B9ERD3"/>
<evidence type="ECO:0000256" key="1">
    <source>
        <dbReference type="SAM" id="MobiDB-lite"/>
    </source>
</evidence>
<proteinExistence type="predicted"/>
<dbReference type="KEGG" id="pmt:PMT_2777"/>
<dbReference type="Proteomes" id="UP000001423">
    <property type="component" value="Chromosome"/>
</dbReference>
<sequence length="53" mass="5634">MRSLVQVQDGPFGVGGLAQLVERLLCKQDVSGSSPLTSTDESSDNEPMVRTVV</sequence>
<feature type="region of interest" description="Disordered" evidence="1">
    <location>
        <begin position="30"/>
        <end position="53"/>
    </location>
</feature>
<protein>
    <submittedName>
        <fullName evidence="2">Uncharacterized protein</fullName>
    </submittedName>
</protein>
<feature type="compositionally biased region" description="Polar residues" evidence="1">
    <location>
        <begin position="30"/>
        <end position="40"/>
    </location>
</feature>
<keyword evidence="4" id="KW-1185">Reference proteome</keyword>
<evidence type="ECO:0000313" key="2">
    <source>
        <dbReference type="EMBL" id="CAX31817.1"/>
    </source>
</evidence>
<name>B9ERD3_PROMM</name>
<accession>B9ERD3</accession>
<dbReference type="EMBL" id="BX548175">
    <property type="protein sequence ID" value="CAX31817.1"/>
    <property type="molecule type" value="Genomic_DNA"/>
</dbReference>
<dbReference type="EMBL" id="BX548175">
    <property type="protein sequence ID" value="CAX32296.1"/>
    <property type="molecule type" value="Genomic_DNA"/>
</dbReference>
<gene>
    <name evidence="2" type="ordered locus">PMT_2296</name>
    <name evidence="3" type="ordered locus">PMT_2777</name>
</gene>
<evidence type="ECO:0000313" key="3">
    <source>
        <dbReference type="EMBL" id="CAX32296.1"/>
    </source>
</evidence>
<organism evidence="2 4">
    <name type="scientific">Prochlorococcus marinus (strain MIT 9313)</name>
    <dbReference type="NCBI Taxonomy" id="74547"/>
    <lineage>
        <taxon>Bacteria</taxon>
        <taxon>Bacillati</taxon>
        <taxon>Cyanobacteriota</taxon>
        <taxon>Cyanophyceae</taxon>
        <taxon>Synechococcales</taxon>
        <taxon>Prochlorococcaceae</taxon>
        <taxon>Prochlorococcus</taxon>
    </lineage>
</organism>